<evidence type="ECO:0000259" key="1">
    <source>
        <dbReference type="Pfam" id="PF03781"/>
    </source>
</evidence>
<dbReference type="GO" id="GO:0120147">
    <property type="term" value="F:formylglycine-generating oxidase activity"/>
    <property type="evidence" value="ECO:0007669"/>
    <property type="project" value="TreeGrafter"/>
</dbReference>
<dbReference type="PANTHER" id="PTHR23150">
    <property type="entry name" value="SULFATASE MODIFYING FACTOR 1, 2"/>
    <property type="match status" value="1"/>
</dbReference>
<gene>
    <name evidence="2" type="ORF">HMPREF1062_00998</name>
</gene>
<evidence type="ECO:0000313" key="3">
    <source>
        <dbReference type="Proteomes" id="UP000003741"/>
    </source>
</evidence>
<dbReference type="Proteomes" id="UP000003741">
    <property type="component" value="Unassembled WGS sequence"/>
</dbReference>
<dbReference type="OrthoDB" id="9768004at2"/>
<reference evidence="2 3" key="1">
    <citation type="submission" date="2012-02" db="EMBL/GenBank/DDBJ databases">
        <title>The Genome Sequence of Bacteroides cellulosilyticus CL02T12C19.</title>
        <authorList>
            <consortium name="The Broad Institute Genome Sequencing Platform"/>
            <person name="Earl A."/>
            <person name="Ward D."/>
            <person name="Feldgarden M."/>
            <person name="Gevers D."/>
            <person name="Zitomersky N.L."/>
            <person name="Coyne M.J."/>
            <person name="Comstock L.E."/>
            <person name="Young S.K."/>
            <person name="Zeng Q."/>
            <person name="Gargeya S."/>
            <person name="Fitzgerald M."/>
            <person name="Haas B."/>
            <person name="Abouelleil A."/>
            <person name="Alvarado L."/>
            <person name="Arachchi H.M."/>
            <person name="Berlin A."/>
            <person name="Chapman S.B."/>
            <person name="Gearin G."/>
            <person name="Goldberg J."/>
            <person name="Griggs A."/>
            <person name="Gujja S."/>
            <person name="Hansen M."/>
            <person name="Heiman D."/>
            <person name="Howarth C."/>
            <person name="Larimer J."/>
            <person name="Lui A."/>
            <person name="MacDonald P.J.P."/>
            <person name="McCowen C."/>
            <person name="Montmayeur A."/>
            <person name="Murphy C."/>
            <person name="Neiman D."/>
            <person name="Pearson M."/>
            <person name="Priest M."/>
            <person name="Roberts A."/>
            <person name="Saif S."/>
            <person name="Shea T."/>
            <person name="Sisk P."/>
            <person name="Stolte C."/>
            <person name="Sykes S."/>
            <person name="Wortman J."/>
            <person name="Nusbaum C."/>
            <person name="Birren B."/>
        </authorList>
    </citation>
    <scope>NUCLEOTIDE SEQUENCE [LARGE SCALE GENOMIC DNA]</scope>
    <source>
        <strain evidence="2 3">CL02T12C19</strain>
    </source>
</reference>
<dbReference type="HOGENOM" id="CLU_1259336_0_0_10"/>
<dbReference type="InterPro" id="IPR016187">
    <property type="entry name" value="CTDL_fold"/>
</dbReference>
<feature type="domain" description="Sulfatase-modifying factor enzyme-like" evidence="1">
    <location>
        <begin position="24"/>
        <end position="172"/>
    </location>
</feature>
<dbReference type="AlphaFoldDB" id="I9R351"/>
<dbReference type="Pfam" id="PF03781">
    <property type="entry name" value="FGE-sulfatase"/>
    <property type="match status" value="1"/>
</dbReference>
<dbReference type="InterPro" id="IPR042095">
    <property type="entry name" value="SUMF_sf"/>
</dbReference>
<dbReference type="PATRIC" id="fig|997874.3.peg.1003"/>
<dbReference type="InterPro" id="IPR005532">
    <property type="entry name" value="SUMF_dom"/>
</dbReference>
<name>I9R351_9BACE</name>
<evidence type="ECO:0000313" key="2">
    <source>
        <dbReference type="EMBL" id="EIY36318.1"/>
    </source>
</evidence>
<sequence length="219" mass="24782">MQHIELDIKIGNTHYPMIKVMQEKFLMGGQDSGIKEHEEEISKSFFMGKYPVTQEVSQDVMHEQPNNKYLGRLKPVDEVSYEECTTFICKLKEITRLPFDLPTETQWEFAAKGGILSKGYNLSGSNSPEDVMGKNEIDDGYQTVTYDVGLFKPNEIGLYDMTNNLSEWCKTDKSPILKGGLLGYEGGIIWEHCSCAQQLTDYAADSYTPNKGLRLVVNL</sequence>
<comment type="caution">
    <text evidence="2">The sequence shown here is derived from an EMBL/GenBank/DDBJ whole genome shotgun (WGS) entry which is preliminary data.</text>
</comment>
<dbReference type="EMBL" id="AGXG01000021">
    <property type="protein sequence ID" value="EIY36318.1"/>
    <property type="molecule type" value="Genomic_DNA"/>
</dbReference>
<dbReference type="SUPFAM" id="SSF56436">
    <property type="entry name" value="C-type lectin-like"/>
    <property type="match status" value="1"/>
</dbReference>
<dbReference type="PANTHER" id="PTHR23150:SF19">
    <property type="entry name" value="FORMYLGLYCINE-GENERATING ENZYME"/>
    <property type="match status" value="1"/>
</dbReference>
<organism evidence="2 3">
    <name type="scientific">Bacteroides cellulosilyticus CL02T12C19</name>
    <dbReference type="NCBI Taxonomy" id="997874"/>
    <lineage>
        <taxon>Bacteria</taxon>
        <taxon>Pseudomonadati</taxon>
        <taxon>Bacteroidota</taxon>
        <taxon>Bacteroidia</taxon>
        <taxon>Bacteroidales</taxon>
        <taxon>Bacteroidaceae</taxon>
        <taxon>Bacteroides</taxon>
    </lineage>
</organism>
<dbReference type="InterPro" id="IPR051043">
    <property type="entry name" value="Sulfatase_Mod_Factor_Kinase"/>
</dbReference>
<keyword evidence="3" id="KW-1185">Reference proteome</keyword>
<protein>
    <recommendedName>
        <fullName evidence="1">Sulfatase-modifying factor enzyme-like domain-containing protein</fullName>
    </recommendedName>
</protein>
<accession>I9R351</accession>
<proteinExistence type="predicted"/>
<dbReference type="RefSeq" id="WP_007215921.1">
    <property type="nucleotide sequence ID" value="NZ_JH724085.1"/>
</dbReference>
<dbReference type="Gene3D" id="3.90.1580.10">
    <property type="entry name" value="paralog of FGE (formylglycine-generating enzyme)"/>
    <property type="match status" value="1"/>
</dbReference>